<dbReference type="Proteomes" id="UP000762676">
    <property type="component" value="Unassembled WGS sequence"/>
</dbReference>
<reference evidence="1 2" key="1">
    <citation type="journal article" date="2021" name="Elife">
        <title>Chloroplast acquisition without the gene transfer in kleptoplastic sea slugs, Plakobranchus ocellatus.</title>
        <authorList>
            <person name="Maeda T."/>
            <person name="Takahashi S."/>
            <person name="Yoshida T."/>
            <person name="Shimamura S."/>
            <person name="Takaki Y."/>
            <person name="Nagai Y."/>
            <person name="Toyoda A."/>
            <person name="Suzuki Y."/>
            <person name="Arimoto A."/>
            <person name="Ishii H."/>
            <person name="Satoh N."/>
            <person name="Nishiyama T."/>
            <person name="Hasebe M."/>
            <person name="Maruyama T."/>
            <person name="Minagawa J."/>
            <person name="Obokata J."/>
            <person name="Shigenobu S."/>
        </authorList>
    </citation>
    <scope>NUCLEOTIDE SEQUENCE [LARGE SCALE GENOMIC DNA]</scope>
</reference>
<protein>
    <submittedName>
        <fullName evidence="1">Endonuclease-reverse transcriptase</fullName>
    </submittedName>
</protein>
<gene>
    <name evidence="1" type="ORF">ElyMa_003878300</name>
</gene>
<dbReference type="AlphaFoldDB" id="A0AAV4FK75"/>
<dbReference type="EMBL" id="BMAT01007891">
    <property type="protein sequence ID" value="GFR73793.1"/>
    <property type="molecule type" value="Genomic_DNA"/>
</dbReference>
<keyword evidence="1" id="KW-0378">Hydrolase</keyword>
<name>A0AAV4FK75_9GAST</name>
<dbReference type="InterPro" id="IPR036691">
    <property type="entry name" value="Endo/exonu/phosph_ase_sf"/>
</dbReference>
<keyword evidence="2" id="KW-1185">Reference proteome</keyword>
<proteinExistence type="predicted"/>
<keyword evidence="1" id="KW-0255">Endonuclease</keyword>
<dbReference type="Gene3D" id="3.60.10.10">
    <property type="entry name" value="Endonuclease/exonuclease/phosphatase"/>
    <property type="match status" value="1"/>
</dbReference>
<evidence type="ECO:0000313" key="1">
    <source>
        <dbReference type="EMBL" id="GFR73793.1"/>
    </source>
</evidence>
<evidence type="ECO:0000313" key="2">
    <source>
        <dbReference type="Proteomes" id="UP000762676"/>
    </source>
</evidence>
<dbReference type="SUPFAM" id="SSF56219">
    <property type="entry name" value="DNase I-like"/>
    <property type="match status" value="1"/>
</dbReference>
<keyword evidence="1" id="KW-0540">Nuclease</keyword>
<dbReference type="PANTHER" id="PTHR47027:SF25">
    <property type="entry name" value="REVERSE TRANSCRIPTASE DOMAIN-CONTAINING PROTEIN"/>
    <property type="match status" value="1"/>
</dbReference>
<accession>A0AAV4FK75</accession>
<sequence length="422" mass="48433">MLLADQDHPCQKRDRNWCSQGLGRNDNLRAATQRLAGIPGLSLSRSHYTDTDPTSRGPDCARQCFEPATYWPRSEAAVLGCRPISSRIMTVRLKAAPFNITTIQAYAPTTDHEDEEVEDFYNQVQKRLNETPKKDIIVIQGDWNAKIGENAQEDWEGTCGQYCDLLNLQNTDLTPDDLVETFNETLSEEASKLPGKPRVSKKMTDEILALCDQRRSLKKGKKDPEGGSIISDEGSKPEVLSRIAQTTAALTKLKPIWNNKNIAISSEIRLLRSLVMSIFLYACESWTLNADTQRRIRATEMRCYRRLLSVSHKEHITNEEVRQRTENAIGPHVDLLTIVRQRKLKWYGHTTRSSGLAKTIMQGTAKGGRRRGRQKKRWKDNIKEWPGLELRITLRDRYKLKYRVKWLTSRSDCCHTFLRMTE</sequence>
<dbReference type="PANTHER" id="PTHR47027">
    <property type="entry name" value="REVERSE TRANSCRIPTASE DOMAIN-CONTAINING PROTEIN"/>
    <property type="match status" value="1"/>
</dbReference>
<comment type="caution">
    <text evidence="1">The sequence shown here is derived from an EMBL/GenBank/DDBJ whole genome shotgun (WGS) entry which is preliminary data.</text>
</comment>
<dbReference type="GO" id="GO:0004519">
    <property type="term" value="F:endonuclease activity"/>
    <property type="evidence" value="ECO:0007669"/>
    <property type="project" value="UniProtKB-KW"/>
</dbReference>
<organism evidence="1 2">
    <name type="scientific">Elysia marginata</name>
    <dbReference type="NCBI Taxonomy" id="1093978"/>
    <lineage>
        <taxon>Eukaryota</taxon>
        <taxon>Metazoa</taxon>
        <taxon>Spiralia</taxon>
        <taxon>Lophotrochozoa</taxon>
        <taxon>Mollusca</taxon>
        <taxon>Gastropoda</taxon>
        <taxon>Heterobranchia</taxon>
        <taxon>Euthyneura</taxon>
        <taxon>Panpulmonata</taxon>
        <taxon>Sacoglossa</taxon>
        <taxon>Placobranchoidea</taxon>
        <taxon>Plakobranchidae</taxon>
        <taxon>Elysia</taxon>
    </lineage>
</organism>